<sequence length="89" mass="10434">MAYVTFVDSKIAISGDQIVLWQKNHYEYELENRSRCVTWTFHGAYEGAVAKFEDVIRGEDTIERLSVPAQTRVEAYQNRFIEDLLKPYL</sequence>
<evidence type="ECO:0000313" key="1">
    <source>
        <dbReference type="EMBL" id="CAB4165216.1"/>
    </source>
</evidence>
<reference evidence="1" key="1">
    <citation type="submission" date="2020-04" db="EMBL/GenBank/DDBJ databases">
        <authorList>
            <person name="Chiriac C."/>
            <person name="Salcher M."/>
            <person name="Ghai R."/>
            <person name="Kavagutti S V."/>
        </authorList>
    </citation>
    <scope>NUCLEOTIDE SEQUENCE</scope>
</reference>
<accession>A0A6J5P5J6</accession>
<protein>
    <submittedName>
        <fullName evidence="1">Uncharacterized protein</fullName>
    </submittedName>
</protein>
<gene>
    <name evidence="1" type="ORF">UFOVP820_23</name>
</gene>
<organism evidence="1">
    <name type="scientific">uncultured Caudovirales phage</name>
    <dbReference type="NCBI Taxonomy" id="2100421"/>
    <lineage>
        <taxon>Viruses</taxon>
        <taxon>Duplodnaviria</taxon>
        <taxon>Heunggongvirae</taxon>
        <taxon>Uroviricota</taxon>
        <taxon>Caudoviricetes</taxon>
        <taxon>Peduoviridae</taxon>
        <taxon>Maltschvirus</taxon>
        <taxon>Maltschvirus maltsch</taxon>
    </lineage>
</organism>
<name>A0A6J5P5J6_9CAUD</name>
<dbReference type="EMBL" id="LR796771">
    <property type="protein sequence ID" value="CAB4165216.1"/>
    <property type="molecule type" value="Genomic_DNA"/>
</dbReference>
<proteinExistence type="predicted"/>